<dbReference type="EMBL" id="LR134002">
    <property type="protein sequence ID" value="VDY72589.1"/>
    <property type="molecule type" value="Genomic_DNA"/>
</dbReference>
<dbReference type="EMBL" id="JAKUVJ010000003">
    <property type="protein sequence ID" value="MCY7034035.1"/>
    <property type="molecule type" value="Genomic_DNA"/>
</dbReference>
<gene>
    <name evidence="1" type="ORF">MK406_02960</name>
    <name evidence="2" type="ORF">NCTC10904_01874</name>
</gene>
<evidence type="ECO:0000313" key="2">
    <source>
        <dbReference type="EMBL" id="VDY72589.1"/>
    </source>
</evidence>
<evidence type="ECO:0000313" key="4">
    <source>
        <dbReference type="Proteomes" id="UP001208557"/>
    </source>
</evidence>
<dbReference type="Proteomes" id="UP001208557">
    <property type="component" value="Unassembled WGS sequence"/>
</dbReference>
<accession>A0AAJ5NN54</accession>
<organism evidence="2 3">
    <name type="scientific">Streptococcus sanguinis</name>
    <dbReference type="NCBI Taxonomy" id="1305"/>
    <lineage>
        <taxon>Bacteria</taxon>
        <taxon>Bacillati</taxon>
        <taxon>Bacillota</taxon>
        <taxon>Bacilli</taxon>
        <taxon>Lactobacillales</taxon>
        <taxon>Streptococcaceae</taxon>
        <taxon>Streptococcus</taxon>
    </lineage>
</organism>
<evidence type="ECO:0000313" key="1">
    <source>
        <dbReference type="EMBL" id="MCY7034035.1"/>
    </source>
</evidence>
<evidence type="ECO:0000313" key="3">
    <source>
        <dbReference type="Proteomes" id="UP000266918"/>
    </source>
</evidence>
<dbReference type="RefSeq" id="WP_125332043.1">
    <property type="nucleotide sequence ID" value="NZ_CP076611.1"/>
</dbReference>
<reference evidence="1" key="3">
    <citation type="submission" date="2022-02" db="EMBL/GenBank/DDBJ databases">
        <authorList>
            <person name="Christensen J.J.E."/>
            <person name="Jensen C.S."/>
            <person name="Nielsen X.C."/>
            <person name="Dargis R."/>
        </authorList>
    </citation>
    <scope>NUCLEOTIDE SEQUENCE</scope>
    <source>
        <strain evidence="1">A12055600</strain>
    </source>
</reference>
<proteinExistence type="predicted"/>
<sequence>MKIKILLSIILVLLFSGLLVFVNNYNNQQSNVQENKPRYFKVEAQEDLILDGVVKARKVQELEDAEMSRLLVVNGQHVTKWQQIYNTGYVAPIDGTFTVDENKKFAIISDEQYILSSFSELDNGLINQDMEVTVKSLDGSQAFQSHISWVGLLPREGGEDVSRYGFEIQSNGLHIGQHFNIYVKYKEVVIPEKYISSGFLYMKKPDAKAWEKFKPSLVQRGGVYYAPLSEVPVGTLLKEHKS</sequence>
<evidence type="ECO:0008006" key="5">
    <source>
        <dbReference type="Google" id="ProtNLM"/>
    </source>
</evidence>
<protein>
    <recommendedName>
        <fullName evidence="5">Lipoprotein</fullName>
    </recommendedName>
</protein>
<reference evidence="2 3" key="1">
    <citation type="submission" date="2018-12" db="EMBL/GenBank/DDBJ databases">
        <authorList>
            <consortium name="Pathogen Informatics"/>
        </authorList>
    </citation>
    <scope>NUCLEOTIDE SEQUENCE [LARGE SCALE GENOMIC DNA]</scope>
    <source>
        <strain evidence="3">NCTC 10904</strain>
        <strain evidence="2">NCTC10904</strain>
    </source>
</reference>
<dbReference type="Proteomes" id="UP000266918">
    <property type="component" value="Chromosome"/>
</dbReference>
<reference evidence="1 4" key="2">
    <citation type="journal article" date="2022" name="Med Res Arch">
        <title>Genomic identification of streptococcal strains and relation to clinical characteristics. A substudy to The Partial Oral Treatment of Endocarditis (POET) Trial.</title>
        <authorList>
            <person name="Christensen J."/>
            <person name="Jensen C."/>
            <person name="Dargis R."/>
            <person name="Nielsen X."/>
            <person name="Pries- Heje M."/>
            <person name="Wiingaard C."/>
            <person name="Ihlemann N."/>
            <person name="Gill S."/>
            <person name="Bruun N."/>
            <person name="Elming H."/>
            <person name="Povlsen J."/>
            <person name="Madsen T."/>
            <person name="Jensen K."/>
            <person name="Fuursted K."/>
            <person name="Ostergaard L."/>
            <person name="Christiansen U."/>
            <person name="Rosenvinge F."/>
            <person name="Helweg-Larsen J."/>
            <person name="Fosbol E."/>
            <person name="Kober L."/>
            <person name="Torp-Pedersen C."/>
            <person name="Tonder N."/>
            <person name="Moser C."/>
            <person name="Iversen K."/>
            <person name="Bundgaard H."/>
        </authorList>
    </citation>
    <scope>NUCLEOTIDE SEQUENCE [LARGE SCALE GENOMIC DNA]</scope>
    <source>
        <strain evidence="1 4">A12055600</strain>
    </source>
</reference>
<name>A0AAJ5NN54_STRSA</name>
<dbReference type="AlphaFoldDB" id="A0AAJ5NN54"/>